<sequence length="73" mass="7861">MQTSFAILDCRTILPFPLPSPSKAIGVLKALAVADFAPSFFLFQRSAFLPFTLEVESSQSDTDGADSSIVVSY</sequence>
<gene>
    <name evidence="1" type="ORF">Slati_0871800</name>
</gene>
<dbReference type="AlphaFoldDB" id="A0AAW2XRE1"/>
<reference evidence="1" key="1">
    <citation type="submission" date="2020-06" db="EMBL/GenBank/DDBJ databases">
        <authorList>
            <person name="Li T."/>
            <person name="Hu X."/>
            <person name="Zhang T."/>
            <person name="Song X."/>
            <person name="Zhang H."/>
            <person name="Dai N."/>
            <person name="Sheng W."/>
            <person name="Hou X."/>
            <person name="Wei L."/>
        </authorList>
    </citation>
    <scope>NUCLEOTIDE SEQUENCE</scope>
    <source>
        <strain evidence="1">KEN1</strain>
        <tissue evidence="1">Leaf</tissue>
    </source>
</reference>
<proteinExistence type="predicted"/>
<name>A0AAW2XRE1_9LAMI</name>
<evidence type="ECO:0000313" key="1">
    <source>
        <dbReference type="EMBL" id="KAL0455326.1"/>
    </source>
</evidence>
<dbReference type="EMBL" id="JACGWN010000003">
    <property type="protein sequence ID" value="KAL0455326.1"/>
    <property type="molecule type" value="Genomic_DNA"/>
</dbReference>
<organism evidence="1">
    <name type="scientific">Sesamum latifolium</name>
    <dbReference type="NCBI Taxonomy" id="2727402"/>
    <lineage>
        <taxon>Eukaryota</taxon>
        <taxon>Viridiplantae</taxon>
        <taxon>Streptophyta</taxon>
        <taxon>Embryophyta</taxon>
        <taxon>Tracheophyta</taxon>
        <taxon>Spermatophyta</taxon>
        <taxon>Magnoliopsida</taxon>
        <taxon>eudicotyledons</taxon>
        <taxon>Gunneridae</taxon>
        <taxon>Pentapetalae</taxon>
        <taxon>asterids</taxon>
        <taxon>lamiids</taxon>
        <taxon>Lamiales</taxon>
        <taxon>Pedaliaceae</taxon>
        <taxon>Sesamum</taxon>
    </lineage>
</organism>
<protein>
    <submittedName>
        <fullName evidence="1">Uncharacterized protein</fullName>
    </submittedName>
</protein>
<comment type="caution">
    <text evidence="1">The sequence shown here is derived from an EMBL/GenBank/DDBJ whole genome shotgun (WGS) entry which is preliminary data.</text>
</comment>
<accession>A0AAW2XRE1</accession>
<reference evidence="1" key="2">
    <citation type="journal article" date="2024" name="Plant">
        <title>Genomic evolution and insights into agronomic trait innovations of Sesamum species.</title>
        <authorList>
            <person name="Miao H."/>
            <person name="Wang L."/>
            <person name="Qu L."/>
            <person name="Liu H."/>
            <person name="Sun Y."/>
            <person name="Le M."/>
            <person name="Wang Q."/>
            <person name="Wei S."/>
            <person name="Zheng Y."/>
            <person name="Lin W."/>
            <person name="Duan Y."/>
            <person name="Cao H."/>
            <person name="Xiong S."/>
            <person name="Wang X."/>
            <person name="Wei L."/>
            <person name="Li C."/>
            <person name="Ma Q."/>
            <person name="Ju M."/>
            <person name="Zhao R."/>
            <person name="Li G."/>
            <person name="Mu C."/>
            <person name="Tian Q."/>
            <person name="Mei H."/>
            <person name="Zhang T."/>
            <person name="Gao T."/>
            <person name="Zhang H."/>
        </authorList>
    </citation>
    <scope>NUCLEOTIDE SEQUENCE</scope>
    <source>
        <strain evidence="1">KEN1</strain>
    </source>
</reference>